<dbReference type="GO" id="GO:0004674">
    <property type="term" value="F:protein serine/threonine kinase activity"/>
    <property type="evidence" value="ECO:0007669"/>
    <property type="project" value="UniProtKB-KW"/>
</dbReference>
<dbReference type="Pfam" id="PF13581">
    <property type="entry name" value="HATPase_c_2"/>
    <property type="match status" value="1"/>
</dbReference>
<feature type="region of interest" description="Disordered" evidence="2">
    <location>
        <begin position="40"/>
        <end position="66"/>
    </location>
</feature>
<gene>
    <name evidence="4" type="ORF">Sru01_55890</name>
</gene>
<dbReference type="InterPro" id="IPR050267">
    <property type="entry name" value="Anti-sigma-factor_SerPK"/>
</dbReference>
<dbReference type="PANTHER" id="PTHR35526">
    <property type="entry name" value="ANTI-SIGMA-F FACTOR RSBW-RELATED"/>
    <property type="match status" value="1"/>
</dbReference>
<comment type="caution">
    <text evidence="4">The sequence shown here is derived from an EMBL/GenBank/DDBJ whole genome shotgun (WGS) entry which is preliminary data.</text>
</comment>
<dbReference type="SUPFAM" id="SSF55874">
    <property type="entry name" value="ATPase domain of HSP90 chaperone/DNA topoisomerase II/histidine kinase"/>
    <property type="match status" value="1"/>
</dbReference>
<dbReference type="InterPro" id="IPR003594">
    <property type="entry name" value="HATPase_dom"/>
</dbReference>
<evidence type="ECO:0000256" key="2">
    <source>
        <dbReference type="SAM" id="MobiDB-lite"/>
    </source>
</evidence>
<evidence type="ECO:0000259" key="3">
    <source>
        <dbReference type="Pfam" id="PF13581"/>
    </source>
</evidence>
<organism evidence="4 5">
    <name type="scientific">Sphaerisporangium rufum</name>
    <dbReference type="NCBI Taxonomy" id="1381558"/>
    <lineage>
        <taxon>Bacteria</taxon>
        <taxon>Bacillati</taxon>
        <taxon>Actinomycetota</taxon>
        <taxon>Actinomycetes</taxon>
        <taxon>Streptosporangiales</taxon>
        <taxon>Streptosporangiaceae</taxon>
        <taxon>Sphaerisporangium</taxon>
    </lineage>
</organism>
<dbReference type="PANTHER" id="PTHR35526:SF3">
    <property type="entry name" value="ANTI-SIGMA-F FACTOR RSBW"/>
    <property type="match status" value="1"/>
</dbReference>
<sequence length="211" mass="22203">MFAKVRGGSGVDGRFAGGWDRQMVTGPPWFWAMSMSSDPENGQARLAVPPSGTDRSHRRSRVAAPGLPGSEPLLWRRVFPGTPDQAAAARRFARFLLEGTPSTDDAELIVGELAGNALRHTRSGCPGGHFTIEITHLPAGQTPVGDSLLIAVHDLGGHHVPRFGGPASQGGSFAENGRGLAIVAAIARRAGVQGTPAGGHRVWAYLVRHGR</sequence>
<evidence type="ECO:0000313" key="4">
    <source>
        <dbReference type="EMBL" id="GII80607.1"/>
    </source>
</evidence>
<feature type="domain" description="Histidine kinase/HSP90-like ATPase" evidence="3">
    <location>
        <begin position="79"/>
        <end position="198"/>
    </location>
</feature>
<accession>A0A919V3A8</accession>
<protein>
    <recommendedName>
        <fullName evidence="3">Histidine kinase/HSP90-like ATPase domain-containing protein</fullName>
    </recommendedName>
</protein>
<keyword evidence="5" id="KW-1185">Reference proteome</keyword>
<keyword evidence="1" id="KW-0723">Serine/threonine-protein kinase</keyword>
<dbReference type="EMBL" id="BOOU01000076">
    <property type="protein sequence ID" value="GII80607.1"/>
    <property type="molecule type" value="Genomic_DNA"/>
</dbReference>
<evidence type="ECO:0000256" key="1">
    <source>
        <dbReference type="ARBA" id="ARBA00022527"/>
    </source>
</evidence>
<dbReference type="Proteomes" id="UP000655287">
    <property type="component" value="Unassembled WGS sequence"/>
</dbReference>
<proteinExistence type="predicted"/>
<dbReference type="AlphaFoldDB" id="A0A919V3A8"/>
<dbReference type="InterPro" id="IPR036890">
    <property type="entry name" value="HATPase_C_sf"/>
</dbReference>
<keyword evidence="1" id="KW-0808">Transferase</keyword>
<dbReference type="Gene3D" id="3.30.565.10">
    <property type="entry name" value="Histidine kinase-like ATPase, C-terminal domain"/>
    <property type="match status" value="1"/>
</dbReference>
<name>A0A919V3A8_9ACTN</name>
<dbReference type="RefSeq" id="WP_239137788.1">
    <property type="nucleotide sequence ID" value="NZ_BOOU01000076.1"/>
</dbReference>
<keyword evidence="1" id="KW-0418">Kinase</keyword>
<reference evidence="4" key="1">
    <citation type="submission" date="2021-01" db="EMBL/GenBank/DDBJ databases">
        <title>Whole genome shotgun sequence of Sphaerisporangium rufum NBRC 109079.</title>
        <authorList>
            <person name="Komaki H."/>
            <person name="Tamura T."/>
        </authorList>
    </citation>
    <scope>NUCLEOTIDE SEQUENCE</scope>
    <source>
        <strain evidence="4">NBRC 109079</strain>
    </source>
</reference>
<dbReference type="CDD" id="cd16936">
    <property type="entry name" value="HATPase_RsbW-like"/>
    <property type="match status" value="1"/>
</dbReference>
<evidence type="ECO:0000313" key="5">
    <source>
        <dbReference type="Proteomes" id="UP000655287"/>
    </source>
</evidence>